<gene>
    <name evidence="1" type="ORF">DF182_21435</name>
</gene>
<dbReference type="Gene3D" id="3.40.50.10610">
    <property type="entry name" value="ABC-type transport auxiliary lipoprotein component"/>
    <property type="match status" value="1"/>
</dbReference>
<dbReference type="EMBL" id="QFFJ01000002">
    <property type="protein sequence ID" value="RBL89101.1"/>
    <property type="molecule type" value="Genomic_DNA"/>
</dbReference>
<accession>A0A365XSW9</accession>
<name>A0A365XSW9_9BACT</name>
<comment type="caution">
    <text evidence="1">The sequence shown here is derived from an EMBL/GenBank/DDBJ whole genome shotgun (WGS) entry which is preliminary data.</text>
</comment>
<dbReference type="Proteomes" id="UP000253410">
    <property type="component" value="Unassembled WGS sequence"/>
</dbReference>
<evidence type="ECO:0000313" key="2">
    <source>
        <dbReference type="Proteomes" id="UP000253410"/>
    </source>
</evidence>
<proteinExistence type="predicted"/>
<protein>
    <submittedName>
        <fullName evidence="1">Uncharacterized protein</fullName>
    </submittedName>
</protein>
<dbReference type="AlphaFoldDB" id="A0A365XSW9"/>
<reference evidence="1 2" key="1">
    <citation type="submission" date="2018-05" db="EMBL/GenBank/DDBJ databases">
        <title>Chitinophaga sp. K3CV102501T nov., isolated from isolated from a monsoon evergreen broad-leaved forest soil.</title>
        <authorList>
            <person name="Lv Y."/>
        </authorList>
    </citation>
    <scope>NUCLEOTIDE SEQUENCE [LARGE SCALE GENOMIC DNA]</scope>
    <source>
        <strain evidence="1 2">GDMCC 1.1325</strain>
    </source>
</reference>
<sequence>MVFNKYKHINAALFGKSIHGKLLQFGMLCAYDFYVKPFFMNRLLSIITPLLLSVTVLAQNKADVIVKNNEEGPGEKSDTRLPAPAAAGSQRKVAILPFTVTQNGHLLPEETGMQVQNECYAILREHAGKYTIMEPRQTIVLLNKAGITQADMMKYGMDEICRILGVAYVIDGMVSIHQTTETISRSSSPGTGVNTGTSTSSVMYSQDYQTSLDLKIYNDQGVAVYSKNRESLGDTVDSHKPTLAYVLKRSPLYSR</sequence>
<evidence type="ECO:0000313" key="1">
    <source>
        <dbReference type="EMBL" id="RBL89101.1"/>
    </source>
</evidence>
<organism evidence="1 2">
    <name type="scientific">Chitinophaga flava</name>
    <dbReference type="NCBI Taxonomy" id="2259036"/>
    <lineage>
        <taxon>Bacteria</taxon>
        <taxon>Pseudomonadati</taxon>
        <taxon>Bacteroidota</taxon>
        <taxon>Chitinophagia</taxon>
        <taxon>Chitinophagales</taxon>
        <taxon>Chitinophagaceae</taxon>
        <taxon>Chitinophaga</taxon>
    </lineage>
</organism>
<keyword evidence="2" id="KW-1185">Reference proteome</keyword>